<reference evidence="2 3" key="1">
    <citation type="journal article" date="2021" name="Sci. Rep.">
        <title>The genome of the diatom Chaetoceros tenuissimus carries an ancient integrated fragment of an extant virus.</title>
        <authorList>
            <person name="Hongo Y."/>
            <person name="Kimura K."/>
            <person name="Takaki Y."/>
            <person name="Yoshida Y."/>
            <person name="Baba S."/>
            <person name="Kobayashi G."/>
            <person name="Nagasaki K."/>
            <person name="Hano T."/>
            <person name="Tomaru Y."/>
        </authorList>
    </citation>
    <scope>NUCLEOTIDE SEQUENCE [LARGE SCALE GENOMIC DNA]</scope>
    <source>
        <strain evidence="2 3">NIES-3715</strain>
    </source>
</reference>
<dbReference type="EMBL" id="BLLK01000032">
    <property type="protein sequence ID" value="GFH49133.1"/>
    <property type="molecule type" value="Genomic_DNA"/>
</dbReference>
<keyword evidence="3" id="KW-1185">Reference proteome</keyword>
<evidence type="ECO:0000313" key="2">
    <source>
        <dbReference type="EMBL" id="GFH49133.1"/>
    </source>
</evidence>
<feature type="coiled-coil region" evidence="1">
    <location>
        <begin position="12"/>
        <end position="39"/>
    </location>
</feature>
<evidence type="ECO:0000256" key="1">
    <source>
        <dbReference type="SAM" id="Coils"/>
    </source>
</evidence>
<sequence length="127" mass="15200">MKLKKIANKLNLLKLIDELEFLHEENIEEEERQQMVEEAVAACKKAIKEHLHDYLDKNPSSSYEAWIRALHPDNAEYIDEHAIDHRFYCEDSDHRIMWNEYIQELNTGSEDRFVEARIEAPRYDHST</sequence>
<organism evidence="2 3">
    <name type="scientific">Chaetoceros tenuissimus</name>
    <dbReference type="NCBI Taxonomy" id="426638"/>
    <lineage>
        <taxon>Eukaryota</taxon>
        <taxon>Sar</taxon>
        <taxon>Stramenopiles</taxon>
        <taxon>Ochrophyta</taxon>
        <taxon>Bacillariophyta</taxon>
        <taxon>Coscinodiscophyceae</taxon>
        <taxon>Chaetocerotophycidae</taxon>
        <taxon>Chaetocerotales</taxon>
        <taxon>Chaetocerotaceae</taxon>
        <taxon>Chaetoceros</taxon>
    </lineage>
</organism>
<accession>A0AAD3CNC5</accession>
<dbReference type="AlphaFoldDB" id="A0AAD3CNC5"/>
<comment type="caution">
    <text evidence="2">The sequence shown here is derived from an EMBL/GenBank/DDBJ whole genome shotgun (WGS) entry which is preliminary data.</text>
</comment>
<gene>
    <name evidence="2" type="ORF">CTEN210_05609</name>
</gene>
<name>A0AAD3CNC5_9STRA</name>
<protein>
    <submittedName>
        <fullName evidence="2">Uncharacterized protein</fullName>
    </submittedName>
</protein>
<evidence type="ECO:0000313" key="3">
    <source>
        <dbReference type="Proteomes" id="UP001054902"/>
    </source>
</evidence>
<dbReference type="Proteomes" id="UP001054902">
    <property type="component" value="Unassembled WGS sequence"/>
</dbReference>
<proteinExistence type="predicted"/>
<keyword evidence="1" id="KW-0175">Coiled coil</keyword>